<protein>
    <recommendedName>
        <fullName evidence="2">Novel STAND NTPase 2 domain-containing protein</fullName>
    </recommendedName>
</protein>
<dbReference type="EMBL" id="AP014633">
    <property type="protein sequence ID" value="BAP54999.1"/>
    <property type="molecule type" value="Genomic_DNA"/>
</dbReference>
<dbReference type="OrthoDB" id="245836at2"/>
<evidence type="ECO:0000259" key="2">
    <source>
        <dbReference type="Pfam" id="PF20702"/>
    </source>
</evidence>
<dbReference type="Gene3D" id="3.40.50.300">
    <property type="entry name" value="P-loop containing nucleotide triphosphate hydrolases"/>
    <property type="match status" value="1"/>
</dbReference>
<sequence length="414" mass="47573">MFERNQFLQDLSAWIGFILIVIPFLPIFGFAMLGIVMIGLLVEKIESLVQSSPAVIIICPTLTDFTAQLGHSHSLGWLSKAARLQSIQFGQDPYINGVPLPHNSAVFYGRERELQGTLAELRKPETPGNVSIIGERQIGKSSLLNQIYQALATENQLVSIHTTTQNWSVDGQADFFTHLHQAITEALTIPIESPVMDYAHFQDFIRHYADTYRFVLLIDEFDRMTRNDYFDEVFFRNLRALGERPEYNFAYVLASYAPLCDICHQGDVQESKFWNIFGTHYILGLLAEPEAKQLIVEPWQRSLAADFSPLADLFYYSGHHPALIQLLASEYWKAVYYGWDIDTDSLQPMLREHYLDLWQNRSEAERQLLLKLAHYDNVPNNNTTLIALRQRGLVNSQNRLFAPFFESILFDNEI</sequence>
<dbReference type="STRING" id="40754.THII_0702"/>
<keyword evidence="1" id="KW-1133">Transmembrane helix</keyword>
<keyword evidence="1" id="KW-0472">Membrane</keyword>
<keyword evidence="1" id="KW-0812">Transmembrane</keyword>
<reference evidence="3" key="1">
    <citation type="journal article" date="2014" name="ISME J.">
        <title>Ecophysiology of Thioploca ingrica as revealed by the complete genome sequence supplemented with proteomic evidence.</title>
        <authorList>
            <person name="Kojima H."/>
            <person name="Ogura Y."/>
            <person name="Yamamoto N."/>
            <person name="Togashi T."/>
            <person name="Mori H."/>
            <person name="Watanabe T."/>
            <person name="Nemoto F."/>
            <person name="Kurokawa K."/>
            <person name="Hayashi T."/>
            <person name="Fukui M."/>
        </authorList>
    </citation>
    <scope>NUCLEOTIDE SEQUENCE [LARGE SCALE GENOMIC DNA]</scope>
</reference>
<gene>
    <name evidence="3" type="ORF">THII_0702</name>
</gene>
<evidence type="ECO:0000313" key="3">
    <source>
        <dbReference type="EMBL" id="BAP54999.1"/>
    </source>
</evidence>
<dbReference type="KEGG" id="tig:THII_0702"/>
<name>A0A090ADS1_9GAMM</name>
<dbReference type="AlphaFoldDB" id="A0A090ADS1"/>
<dbReference type="InterPro" id="IPR049051">
    <property type="entry name" value="nSTAND2"/>
</dbReference>
<evidence type="ECO:0000313" key="4">
    <source>
        <dbReference type="Proteomes" id="UP000031623"/>
    </source>
</evidence>
<dbReference type="HOGENOM" id="CLU_663810_0_0_6"/>
<dbReference type="Pfam" id="PF20702">
    <property type="entry name" value="nSTAND2"/>
    <property type="match status" value="1"/>
</dbReference>
<feature type="transmembrane region" description="Helical" evidence="1">
    <location>
        <begin position="12"/>
        <end position="42"/>
    </location>
</feature>
<dbReference type="Proteomes" id="UP000031623">
    <property type="component" value="Chromosome"/>
</dbReference>
<organism evidence="3 4">
    <name type="scientific">Thioploca ingrica</name>
    <dbReference type="NCBI Taxonomy" id="40754"/>
    <lineage>
        <taxon>Bacteria</taxon>
        <taxon>Pseudomonadati</taxon>
        <taxon>Pseudomonadota</taxon>
        <taxon>Gammaproteobacteria</taxon>
        <taxon>Thiotrichales</taxon>
        <taxon>Thiotrichaceae</taxon>
        <taxon>Thioploca</taxon>
    </lineage>
</organism>
<evidence type="ECO:0000256" key="1">
    <source>
        <dbReference type="SAM" id="Phobius"/>
    </source>
</evidence>
<proteinExistence type="predicted"/>
<feature type="domain" description="Novel STAND NTPase 2" evidence="2">
    <location>
        <begin position="206"/>
        <end position="334"/>
    </location>
</feature>
<dbReference type="SUPFAM" id="SSF52540">
    <property type="entry name" value="P-loop containing nucleoside triphosphate hydrolases"/>
    <property type="match status" value="1"/>
</dbReference>
<keyword evidence="4" id="KW-1185">Reference proteome</keyword>
<dbReference type="InterPro" id="IPR027417">
    <property type="entry name" value="P-loop_NTPase"/>
</dbReference>
<accession>A0A090ADS1</accession>